<dbReference type="FunFam" id="3.40.50.970:FF:000007">
    <property type="entry name" value="Acetolactate synthase"/>
    <property type="match status" value="1"/>
</dbReference>
<evidence type="ECO:0000256" key="5">
    <source>
        <dbReference type="ARBA" id="ARBA00022605"/>
    </source>
</evidence>
<dbReference type="GO" id="GO:0000287">
    <property type="term" value="F:magnesium ion binding"/>
    <property type="evidence" value="ECO:0007669"/>
    <property type="project" value="UniProtKB-UniRule"/>
</dbReference>
<dbReference type="Gene3D" id="3.40.50.1220">
    <property type="entry name" value="TPP-binding domain"/>
    <property type="match status" value="1"/>
</dbReference>
<evidence type="ECO:0000256" key="7">
    <source>
        <dbReference type="ARBA" id="ARBA00022723"/>
    </source>
</evidence>
<comment type="cofactor">
    <cofactor evidence="12">
        <name>thiamine diphosphate</name>
        <dbReference type="ChEBI" id="CHEBI:58937"/>
    </cofactor>
    <text evidence="12">Binds 1 thiamine pyrophosphate per subunit.</text>
</comment>
<keyword evidence="6 12" id="KW-0808">Transferase</keyword>
<dbReference type="Pfam" id="PF02776">
    <property type="entry name" value="TPP_enzyme_N"/>
    <property type="match status" value="1"/>
</dbReference>
<dbReference type="PROSITE" id="PS00187">
    <property type="entry name" value="TPP_ENZYMES"/>
    <property type="match status" value="1"/>
</dbReference>
<gene>
    <name evidence="16" type="primary">ilvB1</name>
    <name evidence="17" type="ORF">B9R14_01720</name>
    <name evidence="16" type="ORF">HVS_01175</name>
</gene>
<evidence type="ECO:0000259" key="13">
    <source>
        <dbReference type="Pfam" id="PF00205"/>
    </source>
</evidence>
<dbReference type="OrthoDB" id="4494979at2"/>
<keyword evidence="10 12" id="KW-0100">Branched-chain amino acid biosynthesis</keyword>
<name>A0A2K9EAL0_9FIRM</name>
<dbReference type="Proteomes" id="UP000233534">
    <property type="component" value="Chromosome"/>
</dbReference>
<keyword evidence="7 12" id="KW-0479">Metal-binding</keyword>
<evidence type="ECO:0000256" key="10">
    <source>
        <dbReference type="ARBA" id="ARBA00023304"/>
    </source>
</evidence>
<keyword evidence="18" id="KW-1185">Reference proteome</keyword>
<dbReference type="EMBL" id="CP025197">
    <property type="protein sequence ID" value="AUG56205.1"/>
    <property type="molecule type" value="Genomic_DNA"/>
</dbReference>
<protein>
    <recommendedName>
        <fullName evidence="4 12">Acetolactate synthase</fullName>
        <ecNumber evidence="4 12">2.2.1.6</ecNumber>
    </recommendedName>
</protein>
<keyword evidence="9 12" id="KW-0786">Thiamine pyrophosphate</keyword>
<dbReference type="GO" id="GO:0009099">
    <property type="term" value="P:L-valine biosynthetic process"/>
    <property type="evidence" value="ECO:0007669"/>
    <property type="project" value="UniProtKB-UniPathway"/>
</dbReference>
<evidence type="ECO:0000256" key="9">
    <source>
        <dbReference type="ARBA" id="ARBA00023052"/>
    </source>
</evidence>
<dbReference type="InterPro" id="IPR012846">
    <property type="entry name" value="Acetolactate_synth_lsu"/>
</dbReference>
<dbReference type="Gene3D" id="3.40.50.970">
    <property type="match status" value="2"/>
</dbReference>
<dbReference type="InterPro" id="IPR012000">
    <property type="entry name" value="Thiamin_PyroP_enz_cen_dom"/>
</dbReference>
<comment type="similarity">
    <text evidence="3 12">Belongs to the TPP enzyme family.</text>
</comment>
<dbReference type="Proteomes" id="UP000239720">
    <property type="component" value="Unassembled WGS sequence"/>
</dbReference>
<evidence type="ECO:0000256" key="11">
    <source>
        <dbReference type="ARBA" id="ARBA00048670"/>
    </source>
</evidence>
<dbReference type="Pfam" id="PF00205">
    <property type="entry name" value="TPP_enzyme_M"/>
    <property type="match status" value="1"/>
</dbReference>
<dbReference type="GO" id="GO:0030976">
    <property type="term" value="F:thiamine pyrophosphate binding"/>
    <property type="evidence" value="ECO:0007669"/>
    <property type="project" value="UniProtKB-UniRule"/>
</dbReference>
<evidence type="ECO:0000259" key="15">
    <source>
        <dbReference type="Pfam" id="PF02776"/>
    </source>
</evidence>
<feature type="domain" description="Thiamine pyrophosphate enzyme N-terminal TPP-binding" evidence="15">
    <location>
        <begin position="4"/>
        <end position="116"/>
    </location>
</feature>
<keyword evidence="8 12" id="KW-0460">Magnesium</keyword>
<comment type="pathway">
    <text evidence="2 12">Amino-acid biosynthesis; L-valine biosynthesis; L-valine from pyruvate: step 1/4.</text>
</comment>
<dbReference type="GO" id="GO:0003984">
    <property type="term" value="F:acetolactate synthase activity"/>
    <property type="evidence" value="ECO:0007669"/>
    <property type="project" value="UniProtKB-EC"/>
</dbReference>
<dbReference type="CDD" id="cd07035">
    <property type="entry name" value="TPP_PYR_POX_like"/>
    <property type="match status" value="1"/>
</dbReference>
<dbReference type="InterPro" id="IPR045229">
    <property type="entry name" value="TPP_enz"/>
</dbReference>
<dbReference type="GO" id="GO:0009097">
    <property type="term" value="P:isoleucine biosynthetic process"/>
    <property type="evidence" value="ECO:0007669"/>
    <property type="project" value="UniProtKB-UniPathway"/>
</dbReference>
<accession>A0A2K9EAL0</accession>
<evidence type="ECO:0000259" key="14">
    <source>
        <dbReference type="Pfam" id="PF02775"/>
    </source>
</evidence>
<dbReference type="InterPro" id="IPR029061">
    <property type="entry name" value="THDP-binding"/>
</dbReference>
<reference evidence="16 18" key="1">
    <citation type="submission" date="2017-12" db="EMBL/GenBank/DDBJ databases">
        <title>Complete genome sequence of Herbivorax saccincola GGR1, a novel Cellulosome-producing hydrolytic bacterium in a thermophilic biogas plant, established by Illumina and Nanopore MinION sequencing.</title>
        <authorList>
            <person name="Pechtl A."/>
            <person name="Ruckert C."/>
            <person name="Koeck D.E."/>
            <person name="Maus I."/>
            <person name="Winkler A."/>
            <person name="Kalinowski J."/>
            <person name="Puhler A."/>
            <person name="Schwarz W.W."/>
            <person name="Zverlov V.V."/>
            <person name="Schluter A."/>
            <person name="Liebl W."/>
        </authorList>
    </citation>
    <scope>NUCLEOTIDE SEQUENCE [LARGE SCALE GENOMIC DNA]</scope>
    <source>
        <strain evidence="16">GGR1</strain>
        <strain evidence="18">SR1</strain>
    </source>
</reference>
<dbReference type="EMBL" id="NEMB01000003">
    <property type="protein sequence ID" value="PQQ65608.1"/>
    <property type="molecule type" value="Genomic_DNA"/>
</dbReference>
<dbReference type="GO" id="GO:0050660">
    <property type="term" value="F:flavin adenine dinucleotide binding"/>
    <property type="evidence" value="ECO:0007669"/>
    <property type="project" value="InterPro"/>
</dbReference>
<proteinExistence type="inferred from homology"/>
<dbReference type="GO" id="GO:0005948">
    <property type="term" value="C:acetolactate synthase complex"/>
    <property type="evidence" value="ECO:0007669"/>
    <property type="project" value="TreeGrafter"/>
</dbReference>
<comment type="catalytic activity">
    <reaction evidence="11 12">
        <text>2 pyruvate + H(+) = (2S)-2-acetolactate + CO2</text>
        <dbReference type="Rhea" id="RHEA:25249"/>
        <dbReference type="ChEBI" id="CHEBI:15361"/>
        <dbReference type="ChEBI" id="CHEBI:15378"/>
        <dbReference type="ChEBI" id="CHEBI:16526"/>
        <dbReference type="ChEBI" id="CHEBI:58476"/>
        <dbReference type="EC" id="2.2.1.6"/>
    </reaction>
</comment>
<dbReference type="SUPFAM" id="SSF52467">
    <property type="entry name" value="DHS-like NAD/FAD-binding domain"/>
    <property type="match status" value="1"/>
</dbReference>
<dbReference type="SUPFAM" id="SSF52518">
    <property type="entry name" value="Thiamin diphosphate-binding fold (THDP-binding)"/>
    <property type="match status" value="2"/>
</dbReference>
<dbReference type="InterPro" id="IPR039368">
    <property type="entry name" value="AHAS_TPP"/>
</dbReference>
<dbReference type="Pfam" id="PF02775">
    <property type="entry name" value="TPP_enzyme_C"/>
    <property type="match status" value="1"/>
</dbReference>
<dbReference type="AlphaFoldDB" id="A0A2K9EAL0"/>
<dbReference type="RefSeq" id="WP_101298629.1">
    <property type="nucleotide sequence ID" value="NZ_CP025197.1"/>
</dbReference>
<evidence type="ECO:0000256" key="3">
    <source>
        <dbReference type="ARBA" id="ARBA00007812"/>
    </source>
</evidence>
<dbReference type="UniPathway" id="UPA00049">
    <property type="reaction ID" value="UER00059"/>
</dbReference>
<dbReference type="InterPro" id="IPR029035">
    <property type="entry name" value="DHS-like_NAD/FAD-binding_dom"/>
</dbReference>
<keyword evidence="5 12" id="KW-0028">Amino-acid biosynthesis</keyword>
<dbReference type="InterPro" id="IPR000399">
    <property type="entry name" value="TPP-bd_CS"/>
</dbReference>
<evidence type="ECO:0000313" key="16">
    <source>
        <dbReference type="EMBL" id="AUG56205.1"/>
    </source>
</evidence>
<evidence type="ECO:0000256" key="4">
    <source>
        <dbReference type="ARBA" id="ARBA00013145"/>
    </source>
</evidence>
<dbReference type="InterPro" id="IPR011766">
    <property type="entry name" value="TPP_enzyme_TPP-bd"/>
</dbReference>
<reference evidence="17 19" key="2">
    <citation type="journal article" date="2018" name="Syst. Appl. Microbiol.">
        <title>Characterization and high-quality draft genome sequence of Herbivorax saccincola A7, an anaerobic, alkaliphilic, thermophilic, cellulolytic, and xylanolytic bacterium.</title>
        <authorList>
            <person name="Aikawa S."/>
            <person name="Baramee S."/>
            <person name="Sermsathanaswadi J."/>
            <person name="Thianheng P."/>
            <person name="Tachaapaikoon C."/>
            <person name="Shikata A."/>
            <person name="Waeonukul R."/>
            <person name="Pason P."/>
            <person name="Ratanakhanokchai K."/>
            <person name="Kosugi A."/>
        </authorList>
    </citation>
    <scope>NUCLEOTIDE SEQUENCE [LARGE SCALE GENOMIC DNA]</scope>
    <source>
        <strain evidence="17 19">A7</strain>
    </source>
</reference>
<dbReference type="EC" id="2.2.1.6" evidence="4 12"/>
<dbReference type="InterPro" id="IPR012001">
    <property type="entry name" value="Thiamin_PyroP_enz_TPP-bd_dom"/>
</dbReference>
<dbReference type="FunFam" id="3.40.50.1220:FF:000008">
    <property type="entry name" value="Acetolactate synthase"/>
    <property type="match status" value="1"/>
</dbReference>
<dbReference type="NCBIfam" id="TIGR00118">
    <property type="entry name" value="acolac_lg"/>
    <property type="match status" value="1"/>
</dbReference>
<evidence type="ECO:0000256" key="2">
    <source>
        <dbReference type="ARBA" id="ARBA00005025"/>
    </source>
</evidence>
<evidence type="ECO:0000256" key="6">
    <source>
        <dbReference type="ARBA" id="ARBA00022679"/>
    </source>
</evidence>
<evidence type="ECO:0000313" key="18">
    <source>
        <dbReference type="Proteomes" id="UP000233534"/>
    </source>
</evidence>
<feature type="domain" description="Thiamine pyrophosphate enzyme central" evidence="13">
    <location>
        <begin position="192"/>
        <end position="327"/>
    </location>
</feature>
<dbReference type="PANTHER" id="PTHR18968">
    <property type="entry name" value="THIAMINE PYROPHOSPHATE ENZYMES"/>
    <property type="match status" value="1"/>
</dbReference>
<comment type="pathway">
    <text evidence="1 12">Amino-acid biosynthesis; L-isoleucine biosynthesis; L-isoleucine from 2-oxobutanoate: step 1/4.</text>
</comment>
<dbReference type="KEGG" id="hsc:HVS_01175"/>
<evidence type="ECO:0000313" key="19">
    <source>
        <dbReference type="Proteomes" id="UP000239720"/>
    </source>
</evidence>
<sequence>MRISGAQAIVKSLENENVDIIFGYPGAAICPFYDALVDSRIKHILTRSEQGAAHAANGYARVTGKTGVCVATSGPGATNLITGIATAYMDSIPMVAITGQVSSELVGRDVFQEADITGATASFCKHSYLVKDVNKLPRIIKEAFHIASTGRPGPVVIDIPVDMQTKELDFEYPEDVDIRGYKPKYKGHYLQIKKVAEAISEAKRPIICAGGGIIRADAANELVELAEKCNIPVTTTLMGIGSIPYDHPLNLGMLGSHGVYAANYAIHRADLLIIMGARVGDRAVGAPHKIEDNAKVVHIDIDPAEIGKNIRVDIPVTGDVKLVLQQLINMAEKADSDEWVNKIKEIKEERKLNAEVKSESGFINPKYLLSMLTECIDENTIITTEVGQNQIWAANWVGIKKPGKFITSGGMGTMGYGLPAAVGAKVGQPSEKVICISGDGSFQMSMNELGTMKQNGIGVKIILFNNSRLGLVREIQRQRYCGRYSQVFLDGNPDFIKLFEAYEFKGRRISDNSQIEEALKEMLSDDKPYLLECITNPEEPTL</sequence>
<evidence type="ECO:0000256" key="1">
    <source>
        <dbReference type="ARBA" id="ARBA00004974"/>
    </source>
</evidence>
<dbReference type="PANTHER" id="PTHR18968:SF13">
    <property type="entry name" value="ACETOLACTATE SYNTHASE CATALYTIC SUBUNIT, MITOCHONDRIAL"/>
    <property type="match status" value="1"/>
</dbReference>
<feature type="domain" description="Thiamine pyrophosphate enzyme TPP-binding" evidence="14">
    <location>
        <begin position="386"/>
        <end position="533"/>
    </location>
</feature>
<dbReference type="UniPathway" id="UPA00047">
    <property type="reaction ID" value="UER00055"/>
</dbReference>
<comment type="cofactor">
    <cofactor evidence="12">
        <name>Mg(2+)</name>
        <dbReference type="ChEBI" id="CHEBI:18420"/>
    </cofactor>
    <text evidence="12">Binds 1 Mg(2+) ion per subunit.</text>
</comment>
<organism evidence="16 18">
    <name type="scientific">Acetivibrio saccincola</name>
    <dbReference type="NCBI Taxonomy" id="1677857"/>
    <lineage>
        <taxon>Bacteria</taxon>
        <taxon>Bacillati</taxon>
        <taxon>Bacillota</taxon>
        <taxon>Clostridia</taxon>
        <taxon>Eubacteriales</taxon>
        <taxon>Oscillospiraceae</taxon>
        <taxon>Acetivibrio</taxon>
    </lineage>
</organism>
<evidence type="ECO:0000256" key="12">
    <source>
        <dbReference type="RuleBase" id="RU003591"/>
    </source>
</evidence>
<evidence type="ECO:0000256" key="8">
    <source>
        <dbReference type="ARBA" id="ARBA00022842"/>
    </source>
</evidence>
<evidence type="ECO:0000313" key="17">
    <source>
        <dbReference type="EMBL" id="PQQ65608.1"/>
    </source>
</evidence>
<dbReference type="CDD" id="cd02015">
    <property type="entry name" value="TPP_AHAS"/>
    <property type="match status" value="1"/>
</dbReference>